<name>A0A3Q9VAC1_9BACT</name>
<evidence type="ECO:0000256" key="5">
    <source>
        <dbReference type="ARBA" id="ARBA00022691"/>
    </source>
</evidence>
<evidence type="ECO:0000313" key="7">
    <source>
        <dbReference type="EMBL" id="AZZ65639.1"/>
    </source>
</evidence>
<keyword evidence="3 6" id="KW-0489">Methyltransferase</keyword>
<keyword evidence="2 6" id="KW-0698">rRNA processing</keyword>
<comment type="similarity">
    <text evidence="6">Belongs to the methyltransferase superfamily. RNA methyltransferase RsmG family.</text>
</comment>
<organism evidence="7 8">
    <name type="scientific">Metamycoplasma phocicerebrale</name>
    <dbReference type="NCBI Taxonomy" id="142649"/>
    <lineage>
        <taxon>Bacteria</taxon>
        <taxon>Bacillati</taxon>
        <taxon>Mycoplasmatota</taxon>
        <taxon>Mycoplasmoidales</taxon>
        <taxon>Metamycoplasmataceae</taxon>
        <taxon>Metamycoplasma</taxon>
    </lineage>
</organism>
<feature type="binding site" evidence="6">
    <location>
        <position position="149"/>
    </location>
    <ligand>
        <name>S-adenosyl-L-methionine</name>
        <dbReference type="ChEBI" id="CHEBI:59789"/>
    </ligand>
</feature>
<dbReference type="CDD" id="cd02440">
    <property type="entry name" value="AdoMet_MTases"/>
    <property type="match status" value="1"/>
</dbReference>
<evidence type="ECO:0000256" key="1">
    <source>
        <dbReference type="ARBA" id="ARBA00022490"/>
    </source>
</evidence>
<dbReference type="HAMAP" id="MF_00074">
    <property type="entry name" value="16SrRNA_methyltr_G"/>
    <property type="match status" value="1"/>
</dbReference>
<dbReference type="AlphaFoldDB" id="A0A3Q9VAC1"/>
<dbReference type="GO" id="GO:0070043">
    <property type="term" value="F:rRNA (guanine-N7-)-methyltransferase activity"/>
    <property type="evidence" value="ECO:0007669"/>
    <property type="project" value="UniProtKB-UniRule"/>
</dbReference>
<dbReference type="PANTHER" id="PTHR31760:SF0">
    <property type="entry name" value="S-ADENOSYL-L-METHIONINE-DEPENDENT METHYLTRANSFERASES SUPERFAMILY PROTEIN"/>
    <property type="match status" value="1"/>
</dbReference>
<dbReference type="Proteomes" id="UP000256585">
    <property type="component" value="Chromosome"/>
</dbReference>
<dbReference type="RefSeq" id="WP_116171535.1">
    <property type="nucleotide sequence ID" value="NZ_CP033058.2"/>
</dbReference>
<dbReference type="PIRSF" id="PIRSF003078">
    <property type="entry name" value="GidB"/>
    <property type="match status" value="1"/>
</dbReference>
<dbReference type="EC" id="2.1.1.-" evidence="6"/>
<dbReference type="KEGG" id="mphc:DMC14_002490"/>
<reference evidence="7" key="1">
    <citation type="submission" date="2019-03" db="EMBL/GenBank/DDBJ databases">
        <title>Draft Sequence and Annotation of the Mycoplasma phocicerebrale Strain 1049T Genome.</title>
        <authorList>
            <person name="Frasca S.Jr."/>
            <person name="Kutish G.F."/>
            <person name="Castellanos Gell J."/>
            <person name="Michaels D.L."/>
            <person name="Brown D.R."/>
        </authorList>
    </citation>
    <scope>NUCLEOTIDE SEQUENCE</scope>
    <source>
        <strain evidence="7">1049</strain>
    </source>
</reference>
<dbReference type="Pfam" id="PF02527">
    <property type="entry name" value="GidB"/>
    <property type="match status" value="1"/>
</dbReference>
<dbReference type="OrthoDB" id="9808773at2"/>
<gene>
    <name evidence="6 7" type="primary">rsmG</name>
    <name evidence="7" type="ORF">DMC14_002490</name>
</gene>
<dbReference type="NCBIfam" id="TIGR00138">
    <property type="entry name" value="rsmG_gidB"/>
    <property type="match status" value="1"/>
</dbReference>
<accession>A0A3Q9VAC1</accession>
<evidence type="ECO:0000313" key="8">
    <source>
        <dbReference type="Proteomes" id="UP000256585"/>
    </source>
</evidence>
<dbReference type="EMBL" id="CP033058">
    <property type="protein sequence ID" value="AZZ65639.1"/>
    <property type="molecule type" value="Genomic_DNA"/>
</dbReference>
<feature type="binding site" evidence="6">
    <location>
        <position position="83"/>
    </location>
    <ligand>
        <name>S-adenosyl-L-methionine</name>
        <dbReference type="ChEBI" id="CHEBI:59789"/>
    </ligand>
</feature>
<dbReference type="Gene3D" id="3.40.50.150">
    <property type="entry name" value="Vaccinia Virus protein VP39"/>
    <property type="match status" value="1"/>
</dbReference>
<sequence length="239" mass="28024">MKIIAKDNFKQITQEFLGDLTEEVLSKLWDYYCLIELENQKYNLTGFYNETLVKEGIIESILIFKEINNKIINLQNKKVLDIGSGAGFPIIPYLIFNPNFNLVIYEPMDKRVNFLNLVIEKCQLKNVVIKKQRAEESKDYEKFDFISARAVSELKNLVEISHKLSKINGTFCFLKSNNFEREIENAKYISKLLKIDFNIIEIGKFFNINNVLIYYKKSIQTPDGIPRKWSTIIKNNLKK</sequence>
<comment type="subcellular location">
    <subcellularLocation>
        <location evidence="6">Cytoplasm</location>
    </subcellularLocation>
</comment>
<evidence type="ECO:0000256" key="2">
    <source>
        <dbReference type="ARBA" id="ARBA00022552"/>
    </source>
</evidence>
<dbReference type="GO" id="GO:0005829">
    <property type="term" value="C:cytosol"/>
    <property type="evidence" value="ECO:0007669"/>
    <property type="project" value="TreeGrafter"/>
</dbReference>
<protein>
    <recommendedName>
        <fullName evidence="6">Ribosomal RNA small subunit methyltransferase G</fullName>
        <ecNumber evidence="6">2.1.1.-</ecNumber>
    </recommendedName>
    <alternativeName>
        <fullName evidence="6">16S rRNA 7-methylguanosine methyltransferase</fullName>
        <shortName evidence="6">16S rRNA m7G methyltransferase</shortName>
    </alternativeName>
</protein>
<comment type="function">
    <text evidence="6">Specifically methylates the N7 position of a guanine in 16S rRNA.</text>
</comment>
<dbReference type="PANTHER" id="PTHR31760">
    <property type="entry name" value="S-ADENOSYL-L-METHIONINE-DEPENDENT METHYLTRANSFERASES SUPERFAMILY PROTEIN"/>
    <property type="match status" value="1"/>
</dbReference>
<keyword evidence="5 6" id="KW-0949">S-adenosyl-L-methionine</keyword>
<evidence type="ECO:0000256" key="3">
    <source>
        <dbReference type="ARBA" id="ARBA00022603"/>
    </source>
</evidence>
<evidence type="ECO:0000256" key="4">
    <source>
        <dbReference type="ARBA" id="ARBA00022679"/>
    </source>
</evidence>
<evidence type="ECO:0000256" key="6">
    <source>
        <dbReference type="HAMAP-Rule" id="MF_00074"/>
    </source>
</evidence>
<proteinExistence type="inferred from homology"/>
<keyword evidence="4 6" id="KW-0808">Transferase</keyword>
<keyword evidence="8" id="KW-1185">Reference proteome</keyword>
<feature type="binding site" evidence="6">
    <location>
        <position position="88"/>
    </location>
    <ligand>
        <name>S-adenosyl-L-methionine</name>
        <dbReference type="ChEBI" id="CHEBI:59789"/>
    </ligand>
</feature>
<dbReference type="InterPro" id="IPR029063">
    <property type="entry name" value="SAM-dependent_MTases_sf"/>
</dbReference>
<keyword evidence="1 6" id="KW-0963">Cytoplasm</keyword>
<dbReference type="InterPro" id="IPR003682">
    <property type="entry name" value="rRNA_ssu_MeTfrase_G"/>
</dbReference>
<feature type="binding site" evidence="6">
    <location>
        <begin position="134"/>
        <end position="135"/>
    </location>
    <ligand>
        <name>S-adenosyl-L-methionine</name>
        <dbReference type="ChEBI" id="CHEBI:59789"/>
    </ligand>
</feature>
<dbReference type="SUPFAM" id="SSF53335">
    <property type="entry name" value="S-adenosyl-L-methionine-dependent methyltransferases"/>
    <property type="match status" value="1"/>
</dbReference>
<comment type="caution">
    <text evidence="6">Lacks conserved residue(s) required for the propagation of feature annotation.</text>
</comment>